<feature type="region of interest" description="Disordered" evidence="1">
    <location>
        <begin position="178"/>
        <end position="286"/>
    </location>
</feature>
<proteinExistence type="predicted"/>
<evidence type="ECO:0000313" key="3">
    <source>
        <dbReference type="EMBL" id="CAB9497900.1"/>
    </source>
</evidence>
<feature type="compositionally biased region" description="Polar residues" evidence="1">
    <location>
        <begin position="226"/>
        <end position="239"/>
    </location>
</feature>
<name>A0A9N8DCD1_9STRA</name>
<comment type="caution">
    <text evidence="3">The sequence shown here is derived from an EMBL/GenBank/DDBJ whole genome shotgun (WGS) entry which is preliminary data.</text>
</comment>
<evidence type="ECO:0000256" key="2">
    <source>
        <dbReference type="SAM" id="SignalP"/>
    </source>
</evidence>
<dbReference type="OrthoDB" id="6236007at2759"/>
<feature type="signal peptide" evidence="2">
    <location>
        <begin position="1"/>
        <end position="22"/>
    </location>
</feature>
<gene>
    <name evidence="3" type="ORF">SEMRO_27_G018420.1</name>
</gene>
<evidence type="ECO:0008006" key="5">
    <source>
        <dbReference type="Google" id="ProtNLM"/>
    </source>
</evidence>
<feature type="chain" id="PRO_5040178500" description="VWFD domain-containing protein" evidence="2">
    <location>
        <begin position="23"/>
        <end position="473"/>
    </location>
</feature>
<feature type="region of interest" description="Disordered" evidence="1">
    <location>
        <begin position="105"/>
        <end position="142"/>
    </location>
</feature>
<evidence type="ECO:0000256" key="1">
    <source>
        <dbReference type="SAM" id="MobiDB-lite"/>
    </source>
</evidence>
<dbReference type="Proteomes" id="UP001153069">
    <property type="component" value="Unassembled WGS sequence"/>
</dbReference>
<sequence>MKIQQSIITLFVACNLASSAVGRVAPQGSLTEPHTVHHKTPNPQRYLMMGGMTGRSRDPCKSYRSKKSQKSMVATQVCDRFQEEGKDPCAAITDKKQKKQCYIDNHQDKTPTSAPTKHKKPNPKSKHNDPCKSYRSKKSQKSMIATQVCDRFQKQGKDPCAAIKDKKKRKQCYIDNLTTESPTHSPSASSSQTPSQAPTDATTAPTTSPSASPSTSPSQSPTDTTIAPTTSPSQSPTDKTVSPSTSPSQTPTETTIAPTSSPSQTPSPKLRATSPPTDDNTSGWFWINGKRNEESLEMGQWVDHHKLSGFRVRLRQTNTAKRNVNIHLGQGDLISIQTYHDILNVEVNHKDAAHYMGATGLMGSFPTGAHVARDGVTVIESANDFGQEWQVKEDELHLFHAVEGPQAPQQCQLPSVNKEQSLRLRRRLGEAKVSMKAAKNACKSLTNGNEYKDCVDDVLVTQDLGAAEIWVLN</sequence>
<organism evidence="3 4">
    <name type="scientific">Seminavis robusta</name>
    <dbReference type="NCBI Taxonomy" id="568900"/>
    <lineage>
        <taxon>Eukaryota</taxon>
        <taxon>Sar</taxon>
        <taxon>Stramenopiles</taxon>
        <taxon>Ochrophyta</taxon>
        <taxon>Bacillariophyta</taxon>
        <taxon>Bacillariophyceae</taxon>
        <taxon>Bacillariophycidae</taxon>
        <taxon>Naviculales</taxon>
        <taxon>Naviculaceae</taxon>
        <taxon>Seminavis</taxon>
    </lineage>
</organism>
<feature type="compositionally biased region" description="Low complexity" evidence="1">
    <location>
        <begin position="240"/>
        <end position="268"/>
    </location>
</feature>
<keyword evidence="2" id="KW-0732">Signal</keyword>
<keyword evidence="4" id="KW-1185">Reference proteome</keyword>
<dbReference type="EMBL" id="CAICTM010000027">
    <property type="protein sequence ID" value="CAB9497900.1"/>
    <property type="molecule type" value="Genomic_DNA"/>
</dbReference>
<protein>
    <recommendedName>
        <fullName evidence="5">VWFD domain-containing protein</fullName>
    </recommendedName>
</protein>
<feature type="compositionally biased region" description="Low complexity" evidence="1">
    <location>
        <begin position="178"/>
        <end position="225"/>
    </location>
</feature>
<feature type="compositionally biased region" description="Polar residues" evidence="1">
    <location>
        <begin position="274"/>
        <end position="283"/>
    </location>
</feature>
<accession>A0A9N8DCD1</accession>
<dbReference type="AlphaFoldDB" id="A0A9N8DCD1"/>
<reference evidence="3" key="1">
    <citation type="submission" date="2020-06" db="EMBL/GenBank/DDBJ databases">
        <authorList>
            <consortium name="Plant Systems Biology data submission"/>
        </authorList>
    </citation>
    <scope>NUCLEOTIDE SEQUENCE</scope>
    <source>
        <strain evidence="3">D6</strain>
    </source>
</reference>
<evidence type="ECO:0000313" key="4">
    <source>
        <dbReference type="Proteomes" id="UP001153069"/>
    </source>
</evidence>
<feature type="compositionally biased region" description="Basic residues" evidence="1">
    <location>
        <begin position="116"/>
        <end position="125"/>
    </location>
</feature>